<dbReference type="Proteomes" id="UP000032180">
    <property type="component" value="Chromosome 8"/>
</dbReference>
<evidence type="ECO:0000313" key="1">
    <source>
        <dbReference type="EnsemblPlants" id="LPERR08G00790.1"/>
    </source>
</evidence>
<sequence length="162" mass="18052">MILLLSVGRILFLHRKLKNDKKFSQKTVLHCFVIEPLDTIESLADIAFGQSLADRQYLTKVQPDVKRDLLFSNDGHRANCVYPEDELPVRVPGWVVICQSGTMENLDKLLKNNASAIITVDAEKHGCTGVLVNMGADQQALLAVWPEFMPGGINSKQIPGYF</sequence>
<reference evidence="1" key="3">
    <citation type="submission" date="2015-04" db="UniProtKB">
        <authorList>
            <consortium name="EnsemblPlants"/>
        </authorList>
    </citation>
    <scope>IDENTIFICATION</scope>
</reference>
<name>A0A0D9X3L0_9ORYZ</name>
<proteinExistence type="predicted"/>
<evidence type="ECO:0000313" key="2">
    <source>
        <dbReference type="Proteomes" id="UP000032180"/>
    </source>
</evidence>
<dbReference type="EnsemblPlants" id="LPERR08G00790.1">
    <property type="protein sequence ID" value="LPERR08G00790.1"/>
    <property type="gene ID" value="LPERR08G00790"/>
</dbReference>
<dbReference type="HOGENOM" id="CLU_1637852_0_0_1"/>
<dbReference type="Gramene" id="LPERR08G00790.1">
    <property type="protein sequence ID" value="LPERR08G00790.1"/>
    <property type="gene ID" value="LPERR08G00790"/>
</dbReference>
<accession>A0A0D9X3L0</accession>
<dbReference type="AlphaFoldDB" id="A0A0D9X3L0"/>
<reference evidence="2" key="2">
    <citation type="submission" date="2013-12" db="EMBL/GenBank/DDBJ databases">
        <authorList>
            <person name="Yu Y."/>
            <person name="Lee S."/>
            <person name="de Baynast K."/>
            <person name="Wissotski M."/>
            <person name="Liu L."/>
            <person name="Talag J."/>
            <person name="Goicoechea J."/>
            <person name="Angelova A."/>
            <person name="Jetty R."/>
            <person name="Kudrna D."/>
            <person name="Golser W."/>
            <person name="Rivera L."/>
            <person name="Zhang J."/>
            <person name="Wing R."/>
        </authorList>
    </citation>
    <scope>NUCLEOTIDE SEQUENCE</scope>
</reference>
<protein>
    <submittedName>
        <fullName evidence="1">Uncharacterized protein</fullName>
    </submittedName>
</protein>
<reference evidence="1 2" key="1">
    <citation type="submission" date="2012-08" db="EMBL/GenBank/DDBJ databases">
        <title>Oryza genome evolution.</title>
        <authorList>
            <person name="Wing R.A."/>
        </authorList>
    </citation>
    <scope>NUCLEOTIDE SEQUENCE</scope>
</reference>
<organism evidence="1 2">
    <name type="scientific">Leersia perrieri</name>
    <dbReference type="NCBI Taxonomy" id="77586"/>
    <lineage>
        <taxon>Eukaryota</taxon>
        <taxon>Viridiplantae</taxon>
        <taxon>Streptophyta</taxon>
        <taxon>Embryophyta</taxon>
        <taxon>Tracheophyta</taxon>
        <taxon>Spermatophyta</taxon>
        <taxon>Magnoliopsida</taxon>
        <taxon>Liliopsida</taxon>
        <taxon>Poales</taxon>
        <taxon>Poaceae</taxon>
        <taxon>BOP clade</taxon>
        <taxon>Oryzoideae</taxon>
        <taxon>Oryzeae</taxon>
        <taxon>Oryzinae</taxon>
        <taxon>Leersia</taxon>
    </lineage>
</organism>
<keyword evidence="2" id="KW-1185">Reference proteome</keyword>